<gene>
    <name evidence="4" type="ORF">E9934_04080</name>
</gene>
<dbReference type="InterPro" id="IPR013078">
    <property type="entry name" value="His_Pase_superF_clade-1"/>
</dbReference>
<feature type="compositionally biased region" description="Basic and acidic residues" evidence="3">
    <location>
        <begin position="31"/>
        <end position="42"/>
    </location>
</feature>
<protein>
    <submittedName>
        <fullName evidence="4">Histidine phosphatase family protein</fullName>
    </submittedName>
</protein>
<feature type="active site" description="Proton donor/acceptor" evidence="1">
    <location>
        <position position="134"/>
    </location>
</feature>
<dbReference type="Proteomes" id="UP000307087">
    <property type="component" value="Unassembled WGS sequence"/>
</dbReference>
<dbReference type="PANTHER" id="PTHR48100">
    <property type="entry name" value="BROAD-SPECIFICITY PHOSPHATASE YOR283W-RELATED"/>
    <property type="match status" value="1"/>
</dbReference>
<dbReference type="Gene3D" id="3.40.50.1240">
    <property type="entry name" value="Phosphoglycerate mutase-like"/>
    <property type="match status" value="1"/>
</dbReference>
<accession>A0A4S8NQ51</accession>
<dbReference type="EMBL" id="STGW01000002">
    <property type="protein sequence ID" value="THV17664.1"/>
    <property type="molecule type" value="Genomic_DNA"/>
</dbReference>
<evidence type="ECO:0000256" key="3">
    <source>
        <dbReference type="SAM" id="MobiDB-lite"/>
    </source>
</evidence>
<dbReference type="AlphaFoldDB" id="A0A4S8NQ51"/>
<evidence type="ECO:0000256" key="1">
    <source>
        <dbReference type="PIRSR" id="PIRSR613078-1"/>
    </source>
</evidence>
<dbReference type="SMART" id="SM00855">
    <property type="entry name" value="PGAM"/>
    <property type="match status" value="1"/>
</dbReference>
<keyword evidence="5" id="KW-1185">Reference proteome</keyword>
<feature type="region of interest" description="Disordered" evidence="3">
    <location>
        <begin position="26"/>
        <end position="52"/>
    </location>
</feature>
<dbReference type="GO" id="GO:0016791">
    <property type="term" value="F:phosphatase activity"/>
    <property type="evidence" value="ECO:0007669"/>
    <property type="project" value="TreeGrafter"/>
</dbReference>
<comment type="caution">
    <text evidence="4">The sequence shown here is derived from an EMBL/GenBank/DDBJ whole genome shotgun (WGS) entry which is preliminary data.</text>
</comment>
<evidence type="ECO:0000256" key="2">
    <source>
        <dbReference type="PIRSR" id="PIRSR613078-2"/>
    </source>
</evidence>
<dbReference type="Pfam" id="PF00300">
    <property type="entry name" value="His_Phos_1"/>
    <property type="match status" value="1"/>
</dbReference>
<reference evidence="4 5" key="1">
    <citation type="journal article" date="2009" name="Int. J. Syst. Evol. Microbiol.">
        <title>Nocardioides caeni sp. nov., isolated from wastewater.</title>
        <authorList>
            <person name="Yoon J.H."/>
            <person name="Kang S.J."/>
            <person name="Park S."/>
            <person name="Kim W."/>
            <person name="Oh T.K."/>
        </authorList>
    </citation>
    <scope>NUCLEOTIDE SEQUENCE [LARGE SCALE GENOMIC DNA]</scope>
    <source>
        <strain evidence="4 5">DSM 23134</strain>
    </source>
</reference>
<feature type="binding site" evidence="2">
    <location>
        <position position="110"/>
    </location>
    <ligand>
        <name>substrate</name>
    </ligand>
</feature>
<dbReference type="InterPro" id="IPR050275">
    <property type="entry name" value="PGM_Phosphatase"/>
</dbReference>
<dbReference type="CDD" id="cd07067">
    <property type="entry name" value="HP_PGM_like"/>
    <property type="match status" value="1"/>
</dbReference>
<sequence length="261" mass="28131">MGAARLRRPRRPRAALRGARVLCPRAPVARLPDDRPPGRDPRPGAAPAGRVSPRRLVLLRHGRTAWNAAHRIQGQLDTELDEVGLEQARAVAPAVAALHPAVVWSSDLSRARVTADEVAKECGLVPTYDERLREFALGDFQGLTHAELASRDADAFARFRRGEWEGIPGAETPLAVAERYAAAVRELAAVLAPGETGVAVSHGAAPRTGLVHFLGWPLAQARDFRALGNCGRVVLEQRETGEWALSAYNLPPDFTLPDAVG</sequence>
<feature type="compositionally biased region" description="Low complexity" evidence="3">
    <location>
        <begin position="43"/>
        <end position="52"/>
    </location>
</feature>
<organism evidence="4 5">
    <name type="scientific">Nocardioides caeni</name>
    <dbReference type="NCBI Taxonomy" id="574700"/>
    <lineage>
        <taxon>Bacteria</taxon>
        <taxon>Bacillati</taxon>
        <taxon>Actinomycetota</taxon>
        <taxon>Actinomycetes</taxon>
        <taxon>Propionibacteriales</taxon>
        <taxon>Nocardioidaceae</taxon>
        <taxon>Nocardioides</taxon>
    </lineage>
</organism>
<feature type="active site" description="Tele-phosphohistidine intermediate" evidence="1">
    <location>
        <position position="61"/>
    </location>
</feature>
<feature type="binding site" evidence="2">
    <location>
        <begin position="60"/>
        <end position="67"/>
    </location>
    <ligand>
        <name>substrate</name>
    </ligand>
</feature>
<evidence type="ECO:0000313" key="5">
    <source>
        <dbReference type="Proteomes" id="UP000307087"/>
    </source>
</evidence>
<feature type="binding site" evidence="2">
    <location>
        <begin position="160"/>
        <end position="161"/>
    </location>
    <ligand>
        <name>substrate</name>
    </ligand>
</feature>
<proteinExistence type="predicted"/>
<evidence type="ECO:0000313" key="4">
    <source>
        <dbReference type="EMBL" id="THV17664.1"/>
    </source>
</evidence>
<dbReference type="GO" id="GO:0005737">
    <property type="term" value="C:cytoplasm"/>
    <property type="evidence" value="ECO:0007669"/>
    <property type="project" value="TreeGrafter"/>
</dbReference>
<dbReference type="PANTHER" id="PTHR48100:SF62">
    <property type="entry name" value="GLUCOSYL-3-PHOSPHOGLYCERATE PHOSPHATASE"/>
    <property type="match status" value="1"/>
</dbReference>
<dbReference type="SUPFAM" id="SSF53254">
    <property type="entry name" value="Phosphoglycerate mutase-like"/>
    <property type="match status" value="1"/>
</dbReference>
<dbReference type="InterPro" id="IPR029033">
    <property type="entry name" value="His_PPase_superfam"/>
</dbReference>
<name>A0A4S8NQ51_9ACTN</name>